<organism evidence="3 4">
    <name type="scientific">Streptomyces venezuelae</name>
    <dbReference type="NCBI Taxonomy" id="54571"/>
    <lineage>
        <taxon>Bacteria</taxon>
        <taxon>Bacillati</taxon>
        <taxon>Actinomycetota</taxon>
        <taxon>Actinomycetes</taxon>
        <taxon>Kitasatosporales</taxon>
        <taxon>Streptomycetaceae</taxon>
        <taxon>Streptomyces</taxon>
    </lineage>
</organism>
<evidence type="ECO:0000313" key="3">
    <source>
        <dbReference type="EMBL" id="QES47130.1"/>
    </source>
</evidence>
<dbReference type="EMBL" id="CP029190">
    <property type="protein sequence ID" value="QES47130.1"/>
    <property type="molecule type" value="Genomic_DNA"/>
</dbReference>
<dbReference type="RefSeq" id="WP_150206029.1">
    <property type="nucleotide sequence ID" value="NZ_CP029190.1"/>
</dbReference>
<accession>A0A5P2CXY4</accession>
<gene>
    <name evidence="3" type="ORF">DEJ50_04010</name>
</gene>
<feature type="domain" description="DUF6777" evidence="2">
    <location>
        <begin position="92"/>
        <end position="256"/>
    </location>
</feature>
<feature type="compositionally biased region" description="Low complexity" evidence="1">
    <location>
        <begin position="391"/>
        <end position="420"/>
    </location>
</feature>
<dbReference type="Pfam" id="PF20568">
    <property type="entry name" value="DUF6777"/>
    <property type="match status" value="1"/>
</dbReference>
<dbReference type="AlphaFoldDB" id="A0A5P2CXY4"/>
<feature type="region of interest" description="Disordered" evidence="1">
    <location>
        <begin position="253"/>
        <end position="434"/>
    </location>
</feature>
<reference evidence="3 4" key="1">
    <citation type="submission" date="2018-05" db="EMBL/GenBank/DDBJ databases">
        <title>Streptomyces venezuelae.</title>
        <authorList>
            <person name="Kim W."/>
            <person name="Lee N."/>
            <person name="Cho B.-K."/>
        </authorList>
    </citation>
    <scope>NUCLEOTIDE SEQUENCE [LARGE SCALE GENOMIC DNA]</scope>
    <source>
        <strain evidence="3 4">ATCC 21782</strain>
    </source>
</reference>
<feature type="compositionally biased region" description="Pro residues" evidence="1">
    <location>
        <begin position="335"/>
        <end position="347"/>
    </location>
</feature>
<sequence length="434" mass="44872">MRANHVQGRPTPRQATRRHAPAGAALFALLGLLAAGCGSEEKQQPAAAAESQELFLQPVGAAEPDPFTQSTSTGESAPLQAPVPNTTGRGIRTVVGSTPGLYGGAHRFGSCDVEQQIRSLTAEKSKGKALAFAQASGIEPNGIPEYLRGLTPVVLRADVRVTNHGFRDGRANGFQSVLQAGTAVLVDRYGMPRVRCACGNPLQPPRAPKGEPVTQGKPWTGYHPNQVIVIEPTSQVIDKLVIANLADNTWIERRTGDDGAQDRAPQVMPPYNPEDGLPAHASGQLANGPADPCAARDTSAGAGARTVPPKSSGVPGPAATGCPPGSAPRQTRPIEPAPLPPPNPRPSRPQTDQLGELPSDASGEWPSTDPAAPADPYAQTDPLNPDAAAGDGTTTDPYAPTDPAAPADPYEPADPYAVPDEGLTSGEAVQLESA</sequence>
<name>A0A5P2CXY4_STRVZ</name>
<dbReference type="Proteomes" id="UP000325211">
    <property type="component" value="Chromosome"/>
</dbReference>
<feature type="region of interest" description="Disordered" evidence="1">
    <location>
        <begin position="62"/>
        <end position="90"/>
    </location>
</feature>
<protein>
    <recommendedName>
        <fullName evidence="2">DUF6777 domain-containing protein</fullName>
    </recommendedName>
</protein>
<evidence type="ECO:0000259" key="2">
    <source>
        <dbReference type="Pfam" id="PF20568"/>
    </source>
</evidence>
<evidence type="ECO:0000313" key="4">
    <source>
        <dbReference type="Proteomes" id="UP000325211"/>
    </source>
</evidence>
<dbReference type="InterPro" id="IPR046704">
    <property type="entry name" value="DUF6777"/>
</dbReference>
<dbReference type="OrthoDB" id="4655582at2"/>
<proteinExistence type="predicted"/>
<evidence type="ECO:0000256" key="1">
    <source>
        <dbReference type="SAM" id="MobiDB-lite"/>
    </source>
</evidence>